<evidence type="ECO:0000256" key="4">
    <source>
        <dbReference type="ARBA" id="ARBA00022692"/>
    </source>
</evidence>
<evidence type="ECO:0000256" key="2">
    <source>
        <dbReference type="ARBA" id="ARBA00022448"/>
    </source>
</evidence>
<dbReference type="InterPro" id="IPR020846">
    <property type="entry name" value="MFS_dom"/>
</dbReference>
<protein>
    <submittedName>
        <fullName evidence="9">Phosphate permease</fullName>
    </submittedName>
</protein>
<evidence type="ECO:0000313" key="10">
    <source>
        <dbReference type="Proteomes" id="UP000235672"/>
    </source>
</evidence>
<dbReference type="CDD" id="cd17364">
    <property type="entry name" value="MFS_PhT"/>
    <property type="match status" value="1"/>
</dbReference>
<dbReference type="InterPro" id="IPR005828">
    <property type="entry name" value="MFS_sugar_transport-like"/>
</dbReference>
<dbReference type="InterPro" id="IPR004738">
    <property type="entry name" value="Phos_permease"/>
</dbReference>
<dbReference type="OrthoDB" id="433512at2759"/>
<name>A0A2J6PD47_9HELO</name>
<organism evidence="9 10">
    <name type="scientific">Hyaloscypha hepaticicola</name>
    <dbReference type="NCBI Taxonomy" id="2082293"/>
    <lineage>
        <taxon>Eukaryota</taxon>
        <taxon>Fungi</taxon>
        <taxon>Dikarya</taxon>
        <taxon>Ascomycota</taxon>
        <taxon>Pezizomycotina</taxon>
        <taxon>Leotiomycetes</taxon>
        <taxon>Helotiales</taxon>
        <taxon>Hyaloscyphaceae</taxon>
        <taxon>Hyaloscypha</taxon>
    </lineage>
</organism>
<dbReference type="AlphaFoldDB" id="A0A2J6PD47"/>
<evidence type="ECO:0000256" key="7">
    <source>
        <dbReference type="SAM" id="Phobius"/>
    </source>
</evidence>
<feature type="transmembrane region" description="Helical" evidence="7">
    <location>
        <begin position="144"/>
        <end position="163"/>
    </location>
</feature>
<feature type="transmembrane region" description="Helical" evidence="7">
    <location>
        <begin position="234"/>
        <end position="252"/>
    </location>
</feature>
<feature type="domain" description="Major facilitator superfamily (MFS) profile" evidence="8">
    <location>
        <begin position="48"/>
        <end position="527"/>
    </location>
</feature>
<proteinExistence type="predicted"/>
<comment type="subcellular location">
    <subcellularLocation>
        <location evidence="1">Membrane</location>
        <topology evidence="1">Multi-pass membrane protein</topology>
    </subcellularLocation>
</comment>
<feature type="transmembrane region" description="Helical" evidence="7">
    <location>
        <begin position="184"/>
        <end position="205"/>
    </location>
</feature>
<keyword evidence="6 7" id="KW-0472">Membrane</keyword>
<feature type="transmembrane region" description="Helical" evidence="7">
    <location>
        <begin position="325"/>
        <end position="345"/>
    </location>
</feature>
<dbReference type="STRING" id="1745343.A0A2J6PD47"/>
<sequence length="609" mass="65523">MAARTPGGNAAFHNFHNDFAHIIDSNERRRLALAEVDKVPFGWYHIRAVSVAGAGFFADSYDLFAVNLAIQMLGISFWSGDGGIMPANLQTAIKAATSGGAVVGQIVFGWAADRLGRKKMYGIELIILVASTLGQALSSPSPTVKIVGLLVFGRIVMGLGIGGDYPMSAVITSEFAPTRWRGTMMAAVFSMQGFGQFFAAVVALVTTACFRKSFSTALSVATCQGDCQRAADRSWRIIIGLGMLPALFALYYRITIPETPRFTFDVAQNIESGDADIRAYIGSGRYDGFVLQARTQPTSNEPLTHPRASWSDFYAYFSKWRNGSVLFATMASWFLVDFAFYGLGLNNATILAVVGYSSGSNVYEILFNAAVGNLILVCAGAIPGYLLSVCMVDSLGRRPIQIGGFIILTLIFSIIGFGYNSLNKATLLALYILAQLFFNFGPNSTTFIIPGECFPTRYRSTCHGLSAAGGKLGATIAQVIVQPLLGKGAAAGCKGSACSPWLDHLMQIFAFFMFCGIFVSLLVPETKGLSLENESGKHRIMSEGRHGEGRGDMSHMEHVVGEKEHASNASSGGGTLRSYGQNEDANNYIQQWAESMPLQDVGKLLSALK</sequence>
<keyword evidence="5 7" id="KW-1133">Transmembrane helix</keyword>
<evidence type="ECO:0000256" key="3">
    <source>
        <dbReference type="ARBA" id="ARBA00022592"/>
    </source>
</evidence>
<dbReference type="SUPFAM" id="SSF103473">
    <property type="entry name" value="MFS general substrate transporter"/>
    <property type="match status" value="1"/>
</dbReference>
<evidence type="ECO:0000256" key="1">
    <source>
        <dbReference type="ARBA" id="ARBA00004141"/>
    </source>
</evidence>
<dbReference type="PANTHER" id="PTHR24064">
    <property type="entry name" value="SOLUTE CARRIER FAMILY 22 MEMBER"/>
    <property type="match status" value="1"/>
</dbReference>
<dbReference type="PROSITE" id="PS50850">
    <property type="entry name" value="MFS"/>
    <property type="match status" value="1"/>
</dbReference>
<feature type="transmembrane region" description="Helical" evidence="7">
    <location>
        <begin position="365"/>
        <end position="387"/>
    </location>
</feature>
<evidence type="ECO:0000256" key="5">
    <source>
        <dbReference type="ARBA" id="ARBA00022989"/>
    </source>
</evidence>
<dbReference type="GO" id="GO:0006817">
    <property type="term" value="P:phosphate ion transport"/>
    <property type="evidence" value="ECO:0007669"/>
    <property type="project" value="UniProtKB-KW"/>
</dbReference>
<gene>
    <name evidence="9" type="ORF">NA56DRAFT_683541</name>
</gene>
<dbReference type="InterPro" id="IPR036259">
    <property type="entry name" value="MFS_trans_sf"/>
</dbReference>
<dbReference type="NCBIfam" id="TIGR00887">
    <property type="entry name" value="2A0109"/>
    <property type="match status" value="1"/>
</dbReference>
<evidence type="ECO:0000259" key="8">
    <source>
        <dbReference type="PROSITE" id="PS50850"/>
    </source>
</evidence>
<reference evidence="9 10" key="1">
    <citation type="submission" date="2016-05" db="EMBL/GenBank/DDBJ databases">
        <title>A degradative enzymes factory behind the ericoid mycorrhizal symbiosis.</title>
        <authorList>
            <consortium name="DOE Joint Genome Institute"/>
            <person name="Martino E."/>
            <person name="Morin E."/>
            <person name="Grelet G."/>
            <person name="Kuo A."/>
            <person name="Kohler A."/>
            <person name="Daghino S."/>
            <person name="Barry K."/>
            <person name="Choi C."/>
            <person name="Cichocki N."/>
            <person name="Clum A."/>
            <person name="Copeland A."/>
            <person name="Hainaut M."/>
            <person name="Haridas S."/>
            <person name="Labutti K."/>
            <person name="Lindquist E."/>
            <person name="Lipzen A."/>
            <person name="Khouja H.-R."/>
            <person name="Murat C."/>
            <person name="Ohm R."/>
            <person name="Olson A."/>
            <person name="Spatafora J."/>
            <person name="Veneault-Fourrey C."/>
            <person name="Henrissat B."/>
            <person name="Grigoriev I."/>
            <person name="Martin F."/>
            <person name="Perotto S."/>
        </authorList>
    </citation>
    <scope>NUCLEOTIDE SEQUENCE [LARGE SCALE GENOMIC DNA]</scope>
    <source>
        <strain evidence="9 10">UAMH 7357</strain>
    </source>
</reference>
<evidence type="ECO:0000256" key="6">
    <source>
        <dbReference type="ARBA" id="ARBA00023136"/>
    </source>
</evidence>
<dbReference type="InterPro" id="IPR005829">
    <property type="entry name" value="Sugar_transporter_CS"/>
</dbReference>
<dbReference type="GO" id="GO:0005315">
    <property type="term" value="F:phosphate transmembrane transporter activity"/>
    <property type="evidence" value="ECO:0007669"/>
    <property type="project" value="InterPro"/>
</dbReference>
<evidence type="ECO:0000313" key="9">
    <source>
        <dbReference type="EMBL" id="PMD11967.1"/>
    </source>
</evidence>
<dbReference type="Gene3D" id="1.20.1250.20">
    <property type="entry name" value="MFS general substrate transporter like domains"/>
    <property type="match status" value="2"/>
</dbReference>
<accession>A0A2J6PD47</accession>
<keyword evidence="10" id="KW-1185">Reference proteome</keyword>
<dbReference type="PROSITE" id="PS00216">
    <property type="entry name" value="SUGAR_TRANSPORT_1"/>
    <property type="match status" value="1"/>
</dbReference>
<dbReference type="EMBL" id="KZ613586">
    <property type="protein sequence ID" value="PMD11967.1"/>
    <property type="molecule type" value="Genomic_DNA"/>
</dbReference>
<keyword evidence="2" id="KW-0813">Transport</keyword>
<dbReference type="GO" id="GO:0016020">
    <property type="term" value="C:membrane"/>
    <property type="evidence" value="ECO:0007669"/>
    <property type="project" value="UniProtKB-SubCell"/>
</dbReference>
<dbReference type="Proteomes" id="UP000235672">
    <property type="component" value="Unassembled WGS sequence"/>
</dbReference>
<dbReference type="Pfam" id="PF00083">
    <property type="entry name" value="Sugar_tr"/>
    <property type="match status" value="1"/>
</dbReference>
<keyword evidence="4 7" id="KW-0812">Transmembrane</keyword>
<dbReference type="PROSITE" id="PS00217">
    <property type="entry name" value="SUGAR_TRANSPORT_2"/>
    <property type="match status" value="1"/>
</dbReference>
<feature type="transmembrane region" description="Helical" evidence="7">
    <location>
        <begin position="504"/>
        <end position="523"/>
    </location>
</feature>
<feature type="transmembrane region" description="Helical" evidence="7">
    <location>
        <begin position="399"/>
        <end position="419"/>
    </location>
</feature>
<keyword evidence="3" id="KW-0592">Phosphate transport</keyword>